<evidence type="ECO:0000313" key="13">
    <source>
        <dbReference type="EMBL" id="PIS23019.1"/>
    </source>
</evidence>
<dbReference type="NCBIfam" id="TIGR00758">
    <property type="entry name" value="UDG_fam4"/>
    <property type="match status" value="1"/>
</dbReference>
<keyword evidence="11" id="KW-0234">DNA repair</keyword>
<dbReference type="Proteomes" id="UP000230340">
    <property type="component" value="Unassembled WGS sequence"/>
</dbReference>
<dbReference type="SMART" id="SM00987">
    <property type="entry name" value="UreE_C"/>
    <property type="match status" value="1"/>
</dbReference>
<dbReference type="EC" id="3.2.2.27" evidence="3"/>
<protein>
    <recommendedName>
        <fullName evidence="4">Type-4 uracil-DNA glycosylase</fullName>
        <ecNumber evidence="3">3.2.2.27</ecNumber>
    </recommendedName>
</protein>
<keyword evidence="10" id="KW-0411">Iron-sulfur</keyword>
<dbReference type="InterPro" id="IPR005122">
    <property type="entry name" value="Uracil-DNA_glycosylase-like"/>
</dbReference>
<evidence type="ECO:0000256" key="8">
    <source>
        <dbReference type="ARBA" id="ARBA00022801"/>
    </source>
</evidence>
<evidence type="ECO:0000256" key="1">
    <source>
        <dbReference type="ARBA" id="ARBA00001400"/>
    </source>
</evidence>
<dbReference type="EMBL" id="PEYT01000021">
    <property type="protein sequence ID" value="PIS23019.1"/>
    <property type="molecule type" value="Genomic_DNA"/>
</dbReference>
<evidence type="ECO:0000259" key="12">
    <source>
        <dbReference type="SMART" id="SM00986"/>
    </source>
</evidence>
<evidence type="ECO:0000256" key="3">
    <source>
        <dbReference type="ARBA" id="ARBA00012030"/>
    </source>
</evidence>
<dbReference type="GO" id="GO:0004844">
    <property type="term" value="F:uracil DNA N-glycosylase activity"/>
    <property type="evidence" value="ECO:0007669"/>
    <property type="project" value="UniProtKB-EC"/>
</dbReference>
<dbReference type="CDD" id="cd10030">
    <property type="entry name" value="UDG-F4_TTUDGA_SPO1dp_like"/>
    <property type="match status" value="1"/>
</dbReference>
<evidence type="ECO:0000256" key="2">
    <source>
        <dbReference type="ARBA" id="ARBA00006521"/>
    </source>
</evidence>
<dbReference type="Pfam" id="PF03167">
    <property type="entry name" value="UDG"/>
    <property type="match status" value="1"/>
</dbReference>
<dbReference type="PANTHER" id="PTHR33693">
    <property type="entry name" value="TYPE-5 URACIL-DNA GLYCOSYLASE"/>
    <property type="match status" value="1"/>
</dbReference>
<evidence type="ECO:0000256" key="4">
    <source>
        <dbReference type="ARBA" id="ARBA00019403"/>
    </source>
</evidence>
<keyword evidence="5" id="KW-0004">4Fe-4S</keyword>
<comment type="similarity">
    <text evidence="2">Belongs to the uracil-DNA glycosylase (UDG) superfamily. Type 4 (UDGa) family.</text>
</comment>
<dbReference type="GO" id="GO:0006281">
    <property type="term" value="P:DNA repair"/>
    <property type="evidence" value="ECO:0007669"/>
    <property type="project" value="UniProtKB-KW"/>
</dbReference>
<comment type="catalytic activity">
    <reaction evidence="1">
        <text>Hydrolyzes single-stranded DNA or mismatched double-stranded DNA and polynucleotides, releasing free uracil.</text>
        <dbReference type="EC" id="3.2.2.27"/>
    </reaction>
</comment>
<comment type="caution">
    <text evidence="13">The sequence shown here is derived from an EMBL/GenBank/DDBJ whole genome shotgun (WGS) entry which is preliminary data.</text>
</comment>
<dbReference type="InterPro" id="IPR051536">
    <property type="entry name" value="UDG_Type-4/5"/>
</dbReference>
<keyword evidence="7" id="KW-0227">DNA damage</keyword>
<evidence type="ECO:0000256" key="9">
    <source>
        <dbReference type="ARBA" id="ARBA00023004"/>
    </source>
</evidence>
<dbReference type="PANTHER" id="PTHR33693:SF1">
    <property type="entry name" value="TYPE-4 URACIL-DNA GLYCOSYLASE"/>
    <property type="match status" value="1"/>
</dbReference>
<evidence type="ECO:0000256" key="10">
    <source>
        <dbReference type="ARBA" id="ARBA00023014"/>
    </source>
</evidence>
<dbReference type="InterPro" id="IPR036895">
    <property type="entry name" value="Uracil-DNA_glycosylase-like_sf"/>
</dbReference>
<keyword evidence="6" id="KW-0479">Metal-binding</keyword>
<evidence type="ECO:0000256" key="6">
    <source>
        <dbReference type="ARBA" id="ARBA00022723"/>
    </source>
</evidence>
<dbReference type="SUPFAM" id="SSF52141">
    <property type="entry name" value="Uracil-DNA glycosylase-like"/>
    <property type="match status" value="1"/>
</dbReference>
<organism evidence="13 14">
    <name type="scientific">candidate division WWE3 bacterium CG08_land_8_20_14_0_20_40_13</name>
    <dbReference type="NCBI Taxonomy" id="1975084"/>
    <lineage>
        <taxon>Bacteria</taxon>
        <taxon>Katanobacteria</taxon>
    </lineage>
</organism>
<accession>A0A2H0XFW2</accession>
<dbReference type="InterPro" id="IPR005273">
    <property type="entry name" value="Ura-DNA_glyco_family4"/>
</dbReference>
<keyword evidence="9" id="KW-0408">Iron</keyword>
<evidence type="ECO:0000313" key="14">
    <source>
        <dbReference type="Proteomes" id="UP000230340"/>
    </source>
</evidence>
<dbReference type="AlphaFoldDB" id="A0A2H0XFW2"/>
<evidence type="ECO:0000256" key="5">
    <source>
        <dbReference type="ARBA" id="ARBA00022485"/>
    </source>
</evidence>
<evidence type="ECO:0000256" key="11">
    <source>
        <dbReference type="ARBA" id="ARBA00023204"/>
    </source>
</evidence>
<evidence type="ECO:0000256" key="7">
    <source>
        <dbReference type="ARBA" id="ARBA00022763"/>
    </source>
</evidence>
<dbReference type="SMART" id="SM00986">
    <property type="entry name" value="UDG"/>
    <property type="match status" value="1"/>
</dbReference>
<dbReference type="GO" id="GO:0051539">
    <property type="term" value="F:4 iron, 4 sulfur cluster binding"/>
    <property type="evidence" value="ECO:0007669"/>
    <property type="project" value="UniProtKB-KW"/>
</dbReference>
<dbReference type="Gene3D" id="3.40.470.10">
    <property type="entry name" value="Uracil-DNA glycosylase-like domain"/>
    <property type="match status" value="1"/>
</dbReference>
<dbReference type="GO" id="GO:0046872">
    <property type="term" value="F:metal ion binding"/>
    <property type="evidence" value="ECO:0007669"/>
    <property type="project" value="UniProtKB-KW"/>
</dbReference>
<proteinExistence type="inferred from homology"/>
<sequence>MFKILKKEELAAQIAKAVVSCKKCRLCKTRKNAVPGEGNLNSAVIFVGEAPGQNENDQGRPFVGRAGMLLADLLSKIRLSRSDVWIGNVIKCRPPDNRAPMVDELRNCSMYLESQIKLINPKLIVTLGRFALEHFVKDAKISKEHGVAQVWKDRVIYPLYHPAAALRSPQVAAVLEKEFKKIPRVLEEAREMLKEDSRSSKKDNGAQISLM</sequence>
<keyword evidence="8" id="KW-0378">Hydrolase</keyword>
<feature type="domain" description="Uracil-DNA glycosylase-like" evidence="12">
    <location>
        <begin position="35"/>
        <end position="186"/>
    </location>
</feature>
<reference evidence="14" key="1">
    <citation type="submission" date="2017-09" db="EMBL/GenBank/DDBJ databases">
        <title>Depth-based differentiation of microbial function through sediment-hosted aquifers and enrichment of novel symbionts in the deep terrestrial subsurface.</title>
        <authorList>
            <person name="Probst A.J."/>
            <person name="Ladd B."/>
            <person name="Jarett J.K."/>
            <person name="Geller-Mcgrath D.E."/>
            <person name="Sieber C.M.K."/>
            <person name="Emerson J.B."/>
            <person name="Anantharaman K."/>
            <person name="Thomas B.C."/>
            <person name="Malmstrom R."/>
            <person name="Stieglmeier M."/>
            <person name="Klingl A."/>
            <person name="Woyke T."/>
            <person name="Ryan C.M."/>
            <person name="Banfield J.F."/>
        </authorList>
    </citation>
    <scope>NUCLEOTIDE SEQUENCE [LARGE SCALE GENOMIC DNA]</scope>
</reference>
<name>A0A2H0XFW2_UNCKA</name>
<gene>
    <name evidence="13" type="ORF">COT49_02340</name>
</gene>